<evidence type="ECO:0000256" key="5">
    <source>
        <dbReference type="ARBA" id="ARBA00023012"/>
    </source>
</evidence>
<keyword evidence="3" id="KW-0418">Kinase</keyword>
<dbReference type="InterPro" id="IPR036890">
    <property type="entry name" value="HATPase_C_sf"/>
</dbReference>
<dbReference type="Pfam" id="PF07719">
    <property type="entry name" value="TPR_2"/>
    <property type="match status" value="1"/>
</dbReference>
<dbReference type="PANTHER" id="PTHR24421:SF60">
    <property type="entry name" value="SENSOR HISTIDINE KINASE COMP"/>
    <property type="match status" value="1"/>
</dbReference>
<evidence type="ECO:0000256" key="1">
    <source>
        <dbReference type="ARBA" id="ARBA00022679"/>
    </source>
</evidence>
<reference evidence="9" key="1">
    <citation type="journal article" date="2019" name="Int. J. Syst. Evol. Microbiol.">
        <title>The Global Catalogue of Microorganisms (GCM) 10K type strain sequencing project: providing services to taxonomists for standard genome sequencing and annotation.</title>
        <authorList>
            <consortium name="The Broad Institute Genomics Platform"/>
            <consortium name="The Broad Institute Genome Sequencing Center for Infectious Disease"/>
            <person name="Wu L."/>
            <person name="Ma J."/>
        </authorList>
    </citation>
    <scope>NUCLEOTIDE SEQUENCE [LARGE SCALE GENOMIC DNA]</scope>
    <source>
        <strain evidence="9">JCM 17630</strain>
    </source>
</reference>
<evidence type="ECO:0000313" key="8">
    <source>
        <dbReference type="EMBL" id="GAA4237556.1"/>
    </source>
</evidence>
<dbReference type="SUPFAM" id="SSF55874">
    <property type="entry name" value="ATPase domain of HSP90 chaperone/DNA topoisomerase II/histidine kinase"/>
    <property type="match status" value="1"/>
</dbReference>
<comment type="caution">
    <text evidence="8">The sequence shown here is derived from an EMBL/GenBank/DDBJ whole genome shotgun (WGS) entry which is preliminary data.</text>
</comment>
<dbReference type="SUPFAM" id="SSF48452">
    <property type="entry name" value="TPR-like"/>
    <property type="match status" value="2"/>
</dbReference>
<dbReference type="RefSeq" id="WP_344788564.1">
    <property type="nucleotide sequence ID" value="NZ_BAABCA010000005.1"/>
</dbReference>
<evidence type="ECO:0000256" key="3">
    <source>
        <dbReference type="ARBA" id="ARBA00022777"/>
    </source>
</evidence>
<evidence type="ECO:0000256" key="6">
    <source>
        <dbReference type="PROSITE-ProRule" id="PRU00339"/>
    </source>
</evidence>
<dbReference type="Proteomes" id="UP001501496">
    <property type="component" value="Unassembled WGS sequence"/>
</dbReference>
<feature type="repeat" description="TPR" evidence="6">
    <location>
        <begin position="84"/>
        <end position="117"/>
    </location>
</feature>
<keyword evidence="5" id="KW-0902">Two-component regulatory system</keyword>
<dbReference type="InterPro" id="IPR019734">
    <property type="entry name" value="TPR_rpt"/>
</dbReference>
<name>A0ABP8CCI5_9FLAO</name>
<dbReference type="EMBL" id="BAABCA010000005">
    <property type="protein sequence ID" value="GAA4237556.1"/>
    <property type="molecule type" value="Genomic_DNA"/>
</dbReference>
<protein>
    <submittedName>
        <fullName evidence="8">Uncharacterized protein</fullName>
    </submittedName>
</protein>
<keyword evidence="7" id="KW-0812">Transmembrane</keyword>
<keyword evidence="4 6" id="KW-0802">TPR repeat</keyword>
<dbReference type="PANTHER" id="PTHR24421">
    <property type="entry name" value="NITRATE/NITRITE SENSOR PROTEIN NARX-RELATED"/>
    <property type="match status" value="1"/>
</dbReference>
<dbReference type="InterPro" id="IPR011990">
    <property type="entry name" value="TPR-like_helical_dom_sf"/>
</dbReference>
<evidence type="ECO:0000256" key="2">
    <source>
        <dbReference type="ARBA" id="ARBA00022737"/>
    </source>
</evidence>
<gene>
    <name evidence="8" type="ORF">GCM10022291_24610</name>
</gene>
<proteinExistence type="predicted"/>
<dbReference type="Gene3D" id="3.30.565.10">
    <property type="entry name" value="Histidine kinase-like ATPase, C-terminal domain"/>
    <property type="match status" value="1"/>
</dbReference>
<keyword evidence="1" id="KW-0808">Transferase</keyword>
<dbReference type="Gene3D" id="1.25.40.10">
    <property type="entry name" value="Tetratricopeptide repeat domain"/>
    <property type="match status" value="2"/>
</dbReference>
<evidence type="ECO:0000313" key="9">
    <source>
        <dbReference type="Proteomes" id="UP001501496"/>
    </source>
</evidence>
<evidence type="ECO:0000256" key="7">
    <source>
        <dbReference type="SAM" id="Phobius"/>
    </source>
</evidence>
<dbReference type="PROSITE" id="PS50005">
    <property type="entry name" value="TPR"/>
    <property type="match status" value="1"/>
</dbReference>
<accession>A0ABP8CCI5</accession>
<organism evidence="8 9">
    <name type="scientific">Postechiella marina</name>
    <dbReference type="NCBI Taxonomy" id="943941"/>
    <lineage>
        <taxon>Bacteria</taxon>
        <taxon>Pseudomonadati</taxon>
        <taxon>Bacteroidota</taxon>
        <taxon>Flavobacteriia</taxon>
        <taxon>Flavobacteriales</taxon>
        <taxon>Flavobacteriaceae</taxon>
        <taxon>Postechiella</taxon>
    </lineage>
</organism>
<keyword evidence="7" id="KW-1133">Transmembrane helix</keyword>
<keyword evidence="2" id="KW-0677">Repeat</keyword>
<dbReference type="CDD" id="cd16917">
    <property type="entry name" value="HATPase_UhpB-NarQ-NarX-like"/>
    <property type="match status" value="1"/>
</dbReference>
<dbReference type="InterPro" id="IPR050482">
    <property type="entry name" value="Sensor_HK_TwoCompSys"/>
</dbReference>
<feature type="transmembrane region" description="Helical" evidence="7">
    <location>
        <begin position="312"/>
        <end position="332"/>
    </location>
</feature>
<sequence length="527" mass="60922">MFYYKTIAELKDVKYIAKSFEFFNKKANQALVLKDSVKSAYYLELIAVGQFKIGFPYDSEATSIKALKLLNGVNKKTDLNAAKQRLANQLGMIYRRLENFDNAHRYYNEALSLNNGLKGKIAILTNIANLYADQEKYKEASLVLSKYYNEVLAFKDSEIKATFIDNLGYFGSKLKDKKAILNMNKALEIRSKLKDLSGLFSSYRHLSLYYLEQGNLTKATFYSQRAQDISNIINTPAYQLEALAVKLNLENNQDFKKYIALSKAEVSKKQLRENKFEAIKYDIANKQKLLEENIHQLELSVLENEKQRTYKWLYFIIGLFVIFISIFTFFFLQSRHRKEKLKEVYITEKRISKKVHDEVANDVYQVMTKLQINNTNKNEKLLDDLEDIYNKTRDISKASSAIDLSSNFDIILNDLFFNYKVNGITIITQGVKDVDWNQVSVIKRTTIYRVLQELMTNMSKHSQASLVSIVFNQDKRKIEIKYKDNGVGAQLNKLSGLENVDSRIRAIKGNITFETSLGEGFKVNILI</sequence>
<keyword evidence="9" id="KW-1185">Reference proteome</keyword>
<dbReference type="InterPro" id="IPR013105">
    <property type="entry name" value="TPR_2"/>
</dbReference>
<evidence type="ECO:0000256" key="4">
    <source>
        <dbReference type="ARBA" id="ARBA00022803"/>
    </source>
</evidence>
<keyword evidence="7" id="KW-0472">Membrane</keyword>